<comment type="subcellular location">
    <subcellularLocation>
        <location evidence="1">Membrane</location>
        <topology evidence="1">Multi-pass membrane protein</topology>
    </subcellularLocation>
</comment>
<evidence type="ECO:0000256" key="4">
    <source>
        <dbReference type="ARBA" id="ARBA00022833"/>
    </source>
</evidence>
<keyword evidence="11" id="KW-1185">Reference proteome</keyword>
<feature type="transmembrane region" description="Helical" evidence="8">
    <location>
        <begin position="83"/>
        <end position="102"/>
    </location>
</feature>
<dbReference type="Gene3D" id="1.20.1510.10">
    <property type="entry name" value="Cation efflux protein transmembrane domain"/>
    <property type="match status" value="1"/>
</dbReference>
<comment type="caution">
    <text evidence="10">The sequence shown here is derived from an EMBL/GenBank/DDBJ whole genome shotgun (WGS) entry which is preliminary data.</text>
</comment>
<dbReference type="PANTHER" id="PTHR45820">
    <property type="entry name" value="FI23527P1"/>
    <property type="match status" value="1"/>
</dbReference>
<evidence type="ECO:0000256" key="7">
    <source>
        <dbReference type="SAM" id="MobiDB-lite"/>
    </source>
</evidence>
<name>A0A4R8RH30_COLTR</name>
<keyword evidence="4" id="KW-0862">Zinc</keyword>
<comment type="similarity">
    <text evidence="2">Belongs to the cation diffusion facilitator (CDF) transporter (TC 2.A.4) family. SLC30A subfamily.</text>
</comment>
<feature type="compositionally biased region" description="Low complexity" evidence="7">
    <location>
        <begin position="128"/>
        <end position="143"/>
    </location>
</feature>
<evidence type="ECO:0000313" key="11">
    <source>
        <dbReference type="Proteomes" id="UP000295703"/>
    </source>
</evidence>
<dbReference type="EMBL" id="RYZW01000032">
    <property type="protein sequence ID" value="TDZ61189.1"/>
    <property type="molecule type" value="Genomic_DNA"/>
</dbReference>
<gene>
    <name evidence="10" type="primary">ZRC1</name>
    <name evidence="10" type="ORF">CTRI78_v004445</name>
</gene>
<accession>A0A4R8RH30</accession>
<protein>
    <submittedName>
        <fullName evidence="10">Zinc/cadmium resistance protein</fullName>
    </submittedName>
</protein>
<feature type="region of interest" description="Disordered" evidence="7">
    <location>
        <begin position="111"/>
        <end position="155"/>
    </location>
</feature>
<dbReference type="NCBIfam" id="TIGR01297">
    <property type="entry name" value="CDF"/>
    <property type="match status" value="1"/>
</dbReference>
<reference evidence="10 11" key="1">
    <citation type="submission" date="2018-12" db="EMBL/GenBank/DDBJ databases">
        <title>Genome sequence and assembly of Colletotrichum trifolii.</title>
        <authorList>
            <person name="Gan P."/>
            <person name="Shirasu K."/>
        </authorList>
    </citation>
    <scope>NUCLEOTIDE SEQUENCE [LARGE SCALE GENOMIC DNA]</scope>
    <source>
        <strain evidence="10 11">543-2</strain>
    </source>
</reference>
<proteinExistence type="inferred from homology"/>
<feature type="transmembrane region" description="Helical" evidence="8">
    <location>
        <begin position="162"/>
        <end position="184"/>
    </location>
</feature>
<dbReference type="InterPro" id="IPR058533">
    <property type="entry name" value="Cation_efflux_TM"/>
</dbReference>
<feature type="transmembrane region" description="Helical" evidence="8">
    <location>
        <begin position="12"/>
        <end position="31"/>
    </location>
</feature>
<dbReference type="AlphaFoldDB" id="A0A4R8RH30"/>
<dbReference type="InterPro" id="IPR002524">
    <property type="entry name" value="Cation_efflux"/>
</dbReference>
<dbReference type="GO" id="GO:0005385">
    <property type="term" value="F:zinc ion transmembrane transporter activity"/>
    <property type="evidence" value="ECO:0007669"/>
    <property type="project" value="TreeGrafter"/>
</dbReference>
<evidence type="ECO:0000256" key="2">
    <source>
        <dbReference type="ARBA" id="ARBA00008873"/>
    </source>
</evidence>
<dbReference type="PANTHER" id="PTHR45820:SF5">
    <property type="entry name" value="DIFFUSION FACILITATOR FAMILY METAL ION TRANSPORTER, PUTATIVE-RELATED"/>
    <property type="match status" value="1"/>
</dbReference>
<feature type="domain" description="Cation efflux protein transmembrane" evidence="9">
    <location>
        <begin position="13"/>
        <end position="223"/>
    </location>
</feature>
<dbReference type="Pfam" id="PF01545">
    <property type="entry name" value="Cation_efflux"/>
    <property type="match status" value="1"/>
</dbReference>
<organism evidence="10 11">
    <name type="scientific">Colletotrichum trifolii</name>
    <dbReference type="NCBI Taxonomy" id="5466"/>
    <lineage>
        <taxon>Eukaryota</taxon>
        <taxon>Fungi</taxon>
        <taxon>Dikarya</taxon>
        <taxon>Ascomycota</taxon>
        <taxon>Pezizomycotina</taxon>
        <taxon>Sordariomycetes</taxon>
        <taxon>Hypocreomycetidae</taxon>
        <taxon>Glomerellales</taxon>
        <taxon>Glomerellaceae</taxon>
        <taxon>Colletotrichum</taxon>
        <taxon>Colletotrichum orbiculare species complex</taxon>
    </lineage>
</organism>
<evidence type="ECO:0000313" key="10">
    <source>
        <dbReference type="EMBL" id="TDZ61189.1"/>
    </source>
</evidence>
<feature type="transmembrane region" description="Helical" evidence="8">
    <location>
        <begin position="43"/>
        <end position="62"/>
    </location>
</feature>
<dbReference type="STRING" id="5466.A0A4R8RH30"/>
<evidence type="ECO:0000259" key="9">
    <source>
        <dbReference type="Pfam" id="PF01545"/>
    </source>
</evidence>
<evidence type="ECO:0000256" key="5">
    <source>
        <dbReference type="ARBA" id="ARBA00022989"/>
    </source>
</evidence>
<evidence type="ECO:0000256" key="1">
    <source>
        <dbReference type="ARBA" id="ARBA00004141"/>
    </source>
</evidence>
<dbReference type="Proteomes" id="UP000295703">
    <property type="component" value="Unassembled WGS sequence"/>
</dbReference>
<keyword evidence="3 8" id="KW-0812">Transmembrane</keyword>
<dbReference type="GO" id="GO:0006882">
    <property type="term" value="P:intracellular zinc ion homeostasis"/>
    <property type="evidence" value="ECO:0007669"/>
    <property type="project" value="TreeGrafter"/>
</dbReference>
<evidence type="ECO:0000256" key="6">
    <source>
        <dbReference type="ARBA" id="ARBA00023136"/>
    </source>
</evidence>
<dbReference type="InterPro" id="IPR027469">
    <property type="entry name" value="Cation_efflux_TMD_sf"/>
</dbReference>
<evidence type="ECO:0000256" key="8">
    <source>
        <dbReference type="SAM" id="Phobius"/>
    </source>
</evidence>
<feature type="compositionally biased region" description="Basic and acidic residues" evidence="7">
    <location>
        <begin position="111"/>
        <end position="127"/>
    </location>
</feature>
<sequence length="311" mass="34026">MLRSKITKRQRLVATIAISGAFFIAELTIGFRTRSLALIADAFHYMNDLIGFSVAFLAVILSERETAPESLTFGWKRAQVLGAFFNGVFLLALGVSILLQAMERFINLSQPHEHDHKHNSAETHLHEQTSTPPSHSPQASPSHQHPPPPATNPPRDLGMLGVLLHVLGDALNNTGVIIAALVIWKGGPSERRFYADPAVSLFIALTIALSAWPLCKRAGHILLESAPPGTRPDELRKEISLIAGVADVQDLRVWRVDQATTFAIARVGVVTESLAAFDEVTRAVEAYLKLRGVHVSVLQPISRTAERKNVE</sequence>
<feature type="transmembrane region" description="Helical" evidence="8">
    <location>
        <begin position="193"/>
        <end position="214"/>
    </location>
</feature>
<keyword evidence="6 8" id="KW-0472">Membrane</keyword>
<dbReference type="GO" id="GO:0016020">
    <property type="term" value="C:membrane"/>
    <property type="evidence" value="ECO:0007669"/>
    <property type="project" value="UniProtKB-SubCell"/>
</dbReference>
<keyword evidence="5 8" id="KW-1133">Transmembrane helix</keyword>
<evidence type="ECO:0000256" key="3">
    <source>
        <dbReference type="ARBA" id="ARBA00022692"/>
    </source>
</evidence>
<dbReference type="SUPFAM" id="SSF161111">
    <property type="entry name" value="Cation efflux protein transmembrane domain-like"/>
    <property type="match status" value="1"/>
</dbReference>